<dbReference type="AlphaFoldDB" id="A0A0K2GCJ5"/>
<accession>A0A0K2GCJ5</accession>
<dbReference type="KEGG" id="nmv:NITMOv2_2252"/>
<dbReference type="PATRIC" id="fig|42253.5.peg.2217"/>
<sequence>MPTATERIPILVSKVDKSRYTKKAKLFGFQSISEFARTAMDRFAATNEDEAALTALFKEVKAGTRRAEQSLDQTIAFCDASNDRMQALDAWMREKGYR</sequence>
<keyword evidence="2" id="KW-1185">Reference proteome</keyword>
<proteinExistence type="predicted"/>
<gene>
    <name evidence="1" type="ORF">NITMOv2_2252</name>
</gene>
<reference evidence="1 2" key="1">
    <citation type="journal article" date="2015" name="Proc. Natl. Acad. Sci. U.S.A.">
        <title>Expanded metabolic versatility of ubiquitous nitrite-oxidizing bacteria from the genus Nitrospira.</title>
        <authorList>
            <person name="Koch H."/>
            <person name="Lucker S."/>
            <person name="Albertsen M."/>
            <person name="Kitzinger K."/>
            <person name="Herbold C."/>
            <person name="Spieck E."/>
            <person name="Nielsen P.H."/>
            <person name="Wagner M."/>
            <person name="Daims H."/>
        </authorList>
    </citation>
    <scope>NUCLEOTIDE SEQUENCE [LARGE SCALE GENOMIC DNA]</scope>
    <source>
        <strain evidence="1 2">NSP M-1</strain>
    </source>
</reference>
<dbReference type="STRING" id="42253.NITMOv2_2252"/>
<evidence type="ECO:0000313" key="2">
    <source>
        <dbReference type="Proteomes" id="UP000069205"/>
    </source>
</evidence>
<dbReference type="RefSeq" id="WP_053379806.1">
    <property type="nucleotide sequence ID" value="NZ_CP011801.1"/>
</dbReference>
<dbReference type="Proteomes" id="UP000069205">
    <property type="component" value="Chromosome"/>
</dbReference>
<dbReference type="OrthoDB" id="5297950at2"/>
<protein>
    <submittedName>
        <fullName evidence="1">Uncharacterized protein</fullName>
    </submittedName>
</protein>
<organism evidence="1 2">
    <name type="scientific">Nitrospira moscoviensis</name>
    <dbReference type="NCBI Taxonomy" id="42253"/>
    <lineage>
        <taxon>Bacteria</taxon>
        <taxon>Pseudomonadati</taxon>
        <taxon>Nitrospirota</taxon>
        <taxon>Nitrospiria</taxon>
        <taxon>Nitrospirales</taxon>
        <taxon>Nitrospiraceae</taxon>
        <taxon>Nitrospira</taxon>
    </lineage>
</organism>
<name>A0A0K2GCJ5_NITMO</name>
<evidence type="ECO:0000313" key="1">
    <source>
        <dbReference type="EMBL" id="ALA58668.1"/>
    </source>
</evidence>
<dbReference type="EMBL" id="CP011801">
    <property type="protein sequence ID" value="ALA58668.1"/>
    <property type="molecule type" value="Genomic_DNA"/>
</dbReference>